<evidence type="ECO:0000256" key="4">
    <source>
        <dbReference type="ARBA" id="ARBA00022475"/>
    </source>
</evidence>
<feature type="transmembrane region" description="Helical" evidence="8">
    <location>
        <begin position="236"/>
        <end position="257"/>
    </location>
</feature>
<dbReference type="OrthoDB" id="45815at2157"/>
<dbReference type="CDD" id="cd06261">
    <property type="entry name" value="TM_PBP2"/>
    <property type="match status" value="1"/>
</dbReference>
<dbReference type="Proteomes" id="UP000273828">
    <property type="component" value="Unassembled WGS sequence"/>
</dbReference>
<evidence type="ECO:0000313" key="10">
    <source>
        <dbReference type="EMBL" id="RQG88103.1"/>
    </source>
</evidence>
<feature type="transmembrane region" description="Helical" evidence="8">
    <location>
        <begin position="138"/>
        <end position="157"/>
    </location>
</feature>
<evidence type="ECO:0000256" key="5">
    <source>
        <dbReference type="ARBA" id="ARBA00022692"/>
    </source>
</evidence>
<feature type="transmembrane region" description="Helical" evidence="8">
    <location>
        <begin position="193"/>
        <end position="215"/>
    </location>
</feature>
<dbReference type="Pfam" id="PF00528">
    <property type="entry name" value="BPD_transp_1"/>
    <property type="match status" value="1"/>
</dbReference>
<evidence type="ECO:0000256" key="6">
    <source>
        <dbReference type="ARBA" id="ARBA00022989"/>
    </source>
</evidence>
<feature type="transmembrane region" description="Helical" evidence="8">
    <location>
        <begin position="43"/>
        <end position="72"/>
    </location>
</feature>
<dbReference type="InterPro" id="IPR035906">
    <property type="entry name" value="MetI-like_sf"/>
</dbReference>
<evidence type="ECO:0000256" key="3">
    <source>
        <dbReference type="ARBA" id="ARBA00022448"/>
    </source>
</evidence>
<dbReference type="SUPFAM" id="SSF161098">
    <property type="entry name" value="MetI-like"/>
    <property type="match status" value="1"/>
</dbReference>
<reference evidence="10 11" key="1">
    <citation type="submission" date="2018-10" db="EMBL/GenBank/DDBJ databases">
        <title>Natrarchaeobius chitinivorans gen. nov., sp. nov., and Natrarchaeobius haloalkaliphilus sp. nov., alkaliphilic, chitin-utilizing haloarchaea from hypersaline alkaline lakes.</title>
        <authorList>
            <person name="Sorokin D.Y."/>
            <person name="Elcheninov A.G."/>
            <person name="Kostrikina N.A."/>
            <person name="Bale N.J."/>
            <person name="Sinninghe Damste J.S."/>
            <person name="Khijniak T.V."/>
            <person name="Kublanov I.V."/>
            <person name="Toshchakov S.V."/>
        </authorList>
    </citation>
    <scope>NUCLEOTIDE SEQUENCE [LARGE SCALE GENOMIC DNA]</scope>
    <source>
        <strain evidence="10 11">AArcht-Sl</strain>
    </source>
</reference>
<keyword evidence="5 8" id="KW-0812">Transmembrane</keyword>
<protein>
    <submittedName>
        <fullName evidence="10">ABC transporter permease</fullName>
    </submittedName>
</protein>
<dbReference type="GO" id="GO:0005886">
    <property type="term" value="C:plasma membrane"/>
    <property type="evidence" value="ECO:0007669"/>
    <property type="project" value="UniProtKB-SubCell"/>
</dbReference>
<evidence type="ECO:0000313" key="11">
    <source>
        <dbReference type="Proteomes" id="UP000273828"/>
    </source>
</evidence>
<dbReference type="InterPro" id="IPR000515">
    <property type="entry name" value="MetI-like"/>
</dbReference>
<dbReference type="PANTHER" id="PTHR42929">
    <property type="entry name" value="INNER MEMBRANE ABC TRANSPORTER PERMEASE PROTEIN YDCU-RELATED-RELATED"/>
    <property type="match status" value="1"/>
</dbReference>
<evidence type="ECO:0000256" key="7">
    <source>
        <dbReference type="ARBA" id="ARBA00023136"/>
    </source>
</evidence>
<organism evidence="10 11">
    <name type="scientific">Natrarchaeobius halalkaliphilus</name>
    <dbReference type="NCBI Taxonomy" id="1679091"/>
    <lineage>
        <taxon>Archaea</taxon>
        <taxon>Methanobacteriati</taxon>
        <taxon>Methanobacteriota</taxon>
        <taxon>Stenosarchaea group</taxon>
        <taxon>Halobacteria</taxon>
        <taxon>Halobacteriales</taxon>
        <taxon>Natrialbaceae</taxon>
        <taxon>Natrarchaeobius</taxon>
    </lineage>
</organism>
<keyword evidence="11" id="KW-1185">Reference proteome</keyword>
<accession>A0A3N6LZC7</accession>
<evidence type="ECO:0000256" key="8">
    <source>
        <dbReference type="RuleBase" id="RU363032"/>
    </source>
</evidence>
<keyword evidence="6 8" id="KW-1133">Transmembrane helix</keyword>
<name>A0A3N6LZC7_9EURY</name>
<evidence type="ECO:0000256" key="2">
    <source>
        <dbReference type="ARBA" id="ARBA00007069"/>
    </source>
</evidence>
<keyword evidence="4" id="KW-1003">Cell membrane</keyword>
<keyword evidence="3 8" id="KW-0813">Transport</keyword>
<dbReference type="PROSITE" id="PS50928">
    <property type="entry name" value="ABC_TM1"/>
    <property type="match status" value="1"/>
</dbReference>
<dbReference type="Gene3D" id="1.10.3720.10">
    <property type="entry name" value="MetI-like"/>
    <property type="match status" value="1"/>
</dbReference>
<gene>
    <name evidence="10" type="ORF">EA462_14135</name>
</gene>
<evidence type="ECO:0000256" key="1">
    <source>
        <dbReference type="ARBA" id="ARBA00004651"/>
    </source>
</evidence>
<sequence>MALVLSLLGGALVIIGAYSVITPVPPQGDVSFTLEHYRRFFGTSYYLSVLWDSLVIAIGTTLLAFLLGYPAAYLLATTDSEHKNLYLLMLILPFWINVVVRTYAWRLILGSGGLVDWVLYDVTGVANESVQLLYSRGAIAIGLVHVFLPFMIIPIYVSLASIDRSGVEAAKNLGANRLVAFTEVTWPQSLPGVAAGVLLVFVMSFGAFVVPSLLGGRANIMIANVIGDMFGQLQEWGLGSAISMVFIVVVLTIVYVFNRWVNLGDVYGMGGDSE</sequence>
<dbReference type="GO" id="GO:0055085">
    <property type="term" value="P:transmembrane transport"/>
    <property type="evidence" value="ECO:0007669"/>
    <property type="project" value="InterPro"/>
</dbReference>
<keyword evidence="7 8" id="KW-0472">Membrane</keyword>
<feature type="domain" description="ABC transmembrane type-1" evidence="9">
    <location>
        <begin position="50"/>
        <end position="257"/>
    </location>
</feature>
<dbReference type="AlphaFoldDB" id="A0A3N6LZC7"/>
<dbReference type="PANTHER" id="PTHR42929:SF1">
    <property type="entry name" value="INNER MEMBRANE ABC TRANSPORTER PERMEASE PROTEIN YDCU-RELATED"/>
    <property type="match status" value="1"/>
</dbReference>
<feature type="transmembrane region" description="Helical" evidence="8">
    <location>
        <begin position="84"/>
        <end position="101"/>
    </location>
</feature>
<proteinExistence type="inferred from homology"/>
<dbReference type="EMBL" id="REFY01000005">
    <property type="protein sequence ID" value="RQG88103.1"/>
    <property type="molecule type" value="Genomic_DNA"/>
</dbReference>
<evidence type="ECO:0000259" key="9">
    <source>
        <dbReference type="PROSITE" id="PS50928"/>
    </source>
</evidence>
<comment type="subcellular location">
    <subcellularLocation>
        <location evidence="1 8">Cell membrane</location>
        <topology evidence="1 8">Multi-pass membrane protein</topology>
    </subcellularLocation>
</comment>
<comment type="caution">
    <text evidence="10">The sequence shown here is derived from an EMBL/GenBank/DDBJ whole genome shotgun (WGS) entry which is preliminary data.</text>
</comment>
<comment type="similarity">
    <text evidence="2">Belongs to the binding-protein-dependent transport system permease family. CysTW subfamily.</text>
</comment>